<dbReference type="PANTHER" id="PTHR24061:SF538">
    <property type="entry name" value="OLFACTORY RECEPTOR C FAMILY, H1"/>
    <property type="match status" value="1"/>
</dbReference>
<comment type="similarity">
    <text evidence="2">Belongs to the G-protein coupled receptor 3 family.</text>
</comment>
<comment type="caution">
    <text evidence="14">The sequence shown here is derived from an EMBL/GenBank/DDBJ whole genome shotgun (WGS) entry which is preliminary data.</text>
</comment>
<organism evidence="14 15">
    <name type="scientific">Triplophysa tibetana</name>
    <dbReference type="NCBI Taxonomy" id="1572043"/>
    <lineage>
        <taxon>Eukaryota</taxon>
        <taxon>Metazoa</taxon>
        <taxon>Chordata</taxon>
        <taxon>Craniata</taxon>
        <taxon>Vertebrata</taxon>
        <taxon>Euteleostomi</taxon>
        <taxon>Actinopterygii</taxon>
        <taxon>Neopterygii</taxon>
        <taxon>Teleostei</taxon>
        <taxon>Ostariophysi</taxon>
        <taxon>Cypriniformes</taxon>
        <taxon>Nemacheilidae</taxon>
        <taxon>Triplophysa</taxon>
    </lineage>
</organism>
<evidence type="ECO:0000256" key="6">
    <source>
        <dbReference type="ARBA" id="ARBA00022989"/>
    </source>
</evidence>
<dbReference type="InterPro" id="IPR017978">
    <property type="entry name" value="GPCR_3_C"/>
</dbReference>
<feature type="transmembrane region" description="Helical" evidence="12">
    <location>
        <begin position="1680"/>
        <end position="1700"/>
    </location>
</feature>
<dbReference type="PROSITE" id="PS00981">
    <property type="entry name" value="G_PROTEIN_RECEP_F3_3"/>
    <property type="match status" value="1"/>
</dbReference>
<keyword evidence="5" id="KW-0732">Signal</keyword>
<dbReference type="InterPro" id="IPR004073">
    <property type="entry name" value="GPCR_3_vmron_rcpt_2"/>
</dbReference>
<feature type="transmembrane region" description="Helical" evidence="12">
    <location>
        <begin position="1867"/>
        <end position="1891"/>
    </location>
</feature>
<keyword evidence="6 12" id="KW-1133">Transmembrane helix</keyword>
<evidence type="ECO:0000256" key="7">
    <source>
        <dbReference type="ARBA" id="ARBA00023040"/>
    </source>
</evidence>
<feature type="transmembrane region" description="Helical" evidence="12">
    <location>
        <begin position="1835"/>
        <end position="1855"/>
    </location>
</feature>
<keyword evidence="11" id="KW-0807">Transducer</keyword>
<comment type="subcellular location">
    <subcellularLocation>
        <location evidence="1">Cell membrane</location>
        <topology evidence="1">Multi-pass membrane protein</topology>
    </subcellularLocation>
</comment>
<dbReference type="GO" id="GO:0005886">
    <property type="term" value="C:plasma membrane"/>
    <property type="evidence" value="ECO:0007669"/>
    <property type="project" value="UniProtKB-SubCell"/>
</dbReference>
<dbReference type="InterPro" id="IPR001828">
    <property type="entry name" value="ANF_lig-bd_rcpt"/>
</dbReference>
<keyword evidence="10" id="KW-0325">Glycoprotein</keyword>
<name>A0A5A9P1B8_9TELE</name>
<evidence type="ECO:0000256" key="5">
    <source>
        <dbReference type="ARBA" id="ARBA00022729"/>
    </source>
</evidence>
<evidence type="ECO:0000256" key="11">
    <source>
        <dbReference type="ARBA" id="ARBA00023224"/>
    </source>
</evidence>
<feature type="domain" description="G-protein coupled receptors family 3 profile" evidence="13">
    <location>
        <begin position="1642"/>
        <end position="1905"/>
    </location>
</feature>
<dbReference type="FunFam" id="3.40.50.2300:FF:000067">
    <property type="entry name" value="Olfactory receptor C family, h1"/>
    <property type="match status" value="2"/>
</dbReference>
<dbReference type="CDD" id="cd15283">
    <property type="entry name" value="7tmC_V2R_pheromone"/>
    <property type="match status" value="1"/>
</dbReference>
<dbReference type="InterPro" id="IPR017979">
    <property type="entry name" value="GPCR_3_CS"/>
</dbReference>
<evidence type="ECO:0000256" key="2">
    <source>
        <dbReference type="ARBA" id="ARBA00007242"/>
    </source>
</evidence>
<feature type="transmembrane region" description="Helical" evidence="12">
    <location>
        <begin position="1642"/>
        <end position="1668"/>
    </location>
</feature>
<dbReference type="Proteomes" id="UP000324632">
    <property type="component" value="Chromosome 11"/>
</dbReference>
<dbReference type="GO" id="GO:0004930">
    <property type="term" value="F:G protein-coupled receptor activity"/>
    <property type="evidence" value="ECO:0007669"/>
    <property type="project" value="UniProtKB-KW"/>
</dbReference>
<keyword evidence="7" id="KW-0297">G-protein coupled receptor</keyword>
<dbReference type="InterPro" id="IPR028082">
    <property type="entry name" value="Peripla_BP_I"/>
</dbReference>
<evidence type="ECO:0000313" key="15">
    <source>
        <dbReference type="Proteomes" id="UP000324632"/>
    </source>
</evidence>
<sequence length="1910" mass="211664">MENPKYPLLFKDGDITIGGLFAVRSIETSPSFEFRQRPRPLSCSSVNLRDFRMAQTMTFTIEEINRSETLLPNVSIGYRIYDTCGSRLSSMSATMSVMNGQEFAAEDKCNRETPIHAIIGETESSATVILSRTTGPFKIPVISHSATCECLSNRKDFPSFFRTIASDYHQSRALAYIVKHFGWSWVGAVNSDNDYGNNGMAIFLNTANEEGICIEYSVKFYRTEHEKLQKVVNVIKQSTTKVIVAFLSRVEMVNLLEQLIIQNITGLQMIGVEAWVTANSLITPNSFRILGGSLGFAVRKLEIEGFSDYVVKAFWDTTFPCSHEDGNASQDALSCSRYQDLLVLKKNNEDVSEQRYASNVYKAVYAVAYALHSLLKCKEKEGCEKDLTIQPQQVLESLKNVNFTANFGDRVWFDSSGAAVAQYEVVNWQQDSDGSIQFKAVGYYDASLPPDQRFVLNTENIIWAGGQQQKPRSVCSESCPAGTRKAGQKGRPVCCYDCIPCADGEISNETGADPSVKLPPLVAHALPNSRSDHRSAFAQGADPSMKLPPPTAPDYLNSFPSASSLPAFGSKNITKLQTTFPAVPSGWADNTVCQMIGEPKYPLLSRDGDITIGALFAVRSIETSPSFEFTQKPQPLLCSRIYDTCSSRLSSMSATMSVMNDQEFAALDKCNGETPIHAIIGETESSATVILSRTTGPFKIPVISHSATCECLSNRKNYPSFFRTIASDYHQSRALAYIVKHFGWSWVGAVNSDNDYGNNGMAIFLNTAQEEGICVEYTEKFYRTEPEKLKKVVNVIKQSTAKVIVAFLTSLEMDDLLEQLNIQNITGLQMIGVEAWITAENLITPNSFRVLGGSLGFAVRKIDIEGFSDYAIKTFWDTAFPCSQEDGNSSQDALSCNRYKDLLVLKNNKEDEPEQRYSCNVYKAVYAVAYALHSLLKCKENDSCDKALTIQPQQLVEAMKKVNFTVNFGDRVWFDDTGSTVAQYEVVNWQQDSDGSIQFTAVGYYDASLPPDQRFVLNTERIIWAGGQLEMDKNTSHKQAAQSSAFANCIAPLRPCSVARVIQNIETIGESVNCSMIGKPENPLLSNDGDIIIGGAFSIHNKIDLEIPSFTEKPHRLMCTSLNLREFRFAQTMIFAIKEINKMRSLLPNVSIGYKIFDSCGSTLASMRSSMSLINGQEVTAVRTCFGKTALNAIIGESESSSTIVLSRATGPFRIPVISHFATCACLSNRDQFPSFFRTIPSDHYQSRAMAQLVKHFGWTWVGAVRSDNDYGNNGMATFVEVAEREGVCIEYSEAILRTNSKEKIANVVEVIKSGTAKVLVAFLAQGEMDVLLEEIIKQNVTQLQWVGSESWITARYLATERVSKILAGALGFTIGKSNIPGLKKFLLNVKPSQDPLNTLLREFWEMTFDCHLSSTISPQTEYDKYCDGSENLSNVSNAFTDVSELRISNNVYKAVYAIAHALHDTLACKFSNGAPNNTCGKKDLMLSKQVLQSLQNVNFTMPSGERISFDKNGDPTARYELVNWQKNEAGETSFITVGHYDASRPKEQQFLMNSVDIGWAGESQMKPRSVCTESCQPGFRQAVIKGRPICCFECVRCPSGEISITTDSAECIKCPLELWSNENQSMCLLKKVEFLSFEENMGILLTAFSLTGVSLTIAVAIVFYHFMDTPLVKASNTELSFLLLFSLTLCFLCSLTFIGRPTDWSCMLRHTAFGITFALCMSCVLARTIAVVMAFRATVPGTSVPQCSLPLQRTGVVCCTLFQIIICVLWLVLAPPKPYKNIAHSADKIILECDLGSTVGFWAVLGYIGLLAVWCFILAFLARKLPDNFNEAKFITFSLLIFCAVWITFIPAYVSSPGKITVAVEIFAILASSFGLLFCIFTPKCYIIILKPEKNTKKHMMGKGHDKSH</sequence>
<dbReference type="PANTHER" id="PTHR24061">
    <property type="entry name" value="CALCIUM-SENSING RECEPTOR-RELATED"/>
    <property type="match status" value="1"/>
</dbReference>
<dbReference type="Pfam" id="PF01094">
    <property type="entry name" value="ANF_receptor"/>
    <property type="match status" value="3"/>
</dbReference>
<dbReference type="PROSITE" id="PS50259">
    <property type="entry name" value="G_PROTEIN_RECEP_F3_4"/>
    <property type="match status" value="1"/>
</dbReference>
<dbReference type="InterPro" id="IPR000337">
    <property type="entry name" value="GPCR_3"/>
</dbReference>
<keyword evidence="15" id="KW-1185">Reference proteome</keyword>
<evidence type="ECO:0000313" key="14">
    <source>
        <dbReference type="EMBL" id="KAA0714819.1"/>
    </source>
</evidence>
<evidence type="ECO:0000256" key="10">
    <source>
        <dbReference type="ARBA" id="ARBA00023180"/>
    </source>
</evidence>
<reference evidence="14 15" key="1">
    <citation type="journal article" date="2019" name="Mol. Ecol. Resour.">
        <title>Chromosome-level genome assembly of Triplophysa tibetana, a fish adapted to the harsh high-altitude environment of the Tibetan Plateau.</title>
        <authorList>
            <person name="Yang X."/>
            <person name="Liu H."/>
            <person name="Ma Z."/>
            <person name="Zou Y."/>
            <person name="Zou M."/>
            <person name="Mao Y."/>
            <person name="Li X."/>
            <person name="Wang H."/>
            <person name="Chen T."/>
            <person name="Wang W."/>
            <person name="Yang R."/>
        </authorList>
    </citation>
    <scope>NUCLEOTIDE SEQUENCE [LARGE SCALE GENOMIC DNA]</scope>
    <source>
        <strain evidence="14">TTIB1903HZAU</strain>
        <tissue evidence="14">Muscle</tissue>
    </source>
</reference>
<dbReference type="InterPro" id="IPR011500">
    <property type="entry name" value="GPCR_3_9-Cys_dom"/>
</dbReference>
<dbReference type="Pfam" id="PF07562">
    <property type="entry name" value="NCD3G"/>
    <property type="match status" value="2"/>
</dbReference>
<dbReference type="Gene3D" id="2.10.50.30">
    <property type="entry name" value="GPCR, family 3, nine cysteines domain"/>
    <property type="match status" value="2"/>
</dbReference>
<proteinExistence type="inferred from homology"/>
<keyword evidence="4 12" id="KW-0812">Transmembrane</keyword>
<evidence type="ECO:0000256" key="4">
    <source>
        <dbReference type="ARBA" id="ARBA00022692"/>
    </source>
</evidence>
<evidence type="ECO:0000256" key="1">
    <source>
        <dbReference type="ARBA" id="ARBA00004651"/>
    </source>
</evidence>
<evidence type="ECO:0000256" key="8">
    <source>
        <dbReference type="ARBA" id="ARBA00023136"/>
    </source>
</evidence>
<dbReference type="FunFam" id="2.10.50.30:FF:000002">
    <property type="entry name" value="Vomeronasal 2 receptor, h1"/>
    <property type="match status" value="1"/>
</dbReference>
<feature type="transmembrane region" description="Helical" evidence="12">
    <location>
        <begin position="1712"/>
        <end position="1736"/>
    </location>
</feature>
<dbReference type="CDD" id="cd06364">
    <property type="entry name" value="PBP1_CaSR"/>
    <property type="match status" value="1"/>
</dbReference>
<dbReference type="InterPro" id="IPR038550">
    <property type="entry name" value="GPCR_3_9-Cys_sf"/>
</dbReference>
<protein>
    <submittedName>
        <fullName evidence="14">Extracellular calcium-sensing receptor</fullName>
    </submittedName>
</protein>
<dbReference type="InterPro" id="IPR000068">
    <property type="entry name" value="GPCR_3_Ca_sens_rcpt-rel"/>
</dbReference>
<evidence type="ECO:0000256" key="9">
    <source>
        <dbReference type="ARBA" id="ARBA00023170"/>
    </source>
</evidence>
<dbReference type="Pfam" id="PF00003">
    <property type="entry name" value="7tm_3"/>
    <property type="match status" value="1"/>
</dbReference>
<keyword evidence="9 14" id="KW-0675">Receptor</keyword>
<keyword evidence="3" id="KW-1003">Cell membrane</keyword>
<keyword evidence="8 12" id="KW-0472">Membrane</keyword>
<dbReference type="FunFam" id="3.40.50.2300:FF:000016">
    <property type="entry name" value="Taste 1 receptor member 2"/>
    <property type="match status" value="3"/>
</dbReference>
<dbReference type="EMBL" id="SOYY01000011">
    <property type="protein sequence ID" value="KAA0714819.1"/>
    <property type="molecule type" value="Genomic_DNA"/>
</dbReference>
<gene>
    <name evidence="14" type="ORF">E1301_Tti016097</name>
</gene>
<evidence type="ECO:0000256" key="12">
    <source>
        <dbReference type="SAM" id="Phobius"/>
    </source>
</evidence>
<evidence type="ECO:0000259" key="13">
    <source>
        <dbReference type="PROSITE" id="PS50259"/>
    </source>
</evidence>
<accession>A0A5A9P1B8</accession>
<feature type="transmembrane region" description="Helical" evidence="12">
    <location>
        <begin position="1756"/>
        <end position="1774"/>
    </location>
</feature>
<dbReference type="SUPFAM" id="SSF53822">
    <property type="entry name" value="Periplasmic binding protein-like I"/>
    <property type="match status" value="3"/>
</dbReference>
<dbReference type="PRINTS" id="PR00248">
    <property type="entry name" value="GPCRMGR"/>
</dbReference>
<evidence type="ECO:0000256" key="3">
    <source>
        <dbReference type="ARBA" id="ARBA00022475"/>
    </source>
</evidence>
<dbReference type="PRINTS" id="PR01535">
    <property type="entry name" value="VOMERONASL2R"/>
</dbReference>
<feature type="transmembrane region" description="Helical" evidence="12">
    <location>
        <begin position="1802"/>
        <end position="1823"/>
    </location>
</feature>
<dbReference type="Gene3D" id="3.40.50.2300">
    <property type="match status" value="6"/>
</dbReference>